<keyword evidence="2" id="KW-0238">DNA-binding</keyword>
<dbReference type="PATRIC" id="fig|507754.4.peg.1627"/>
<dbReference type="Gene3D" id="1.10.10.10">
    <property type="entry name" value="Winged helix-like DNA-binding domain superfamily/Winged helix DNA-binding domain"/>
    <property type="match status" value="1"/>
</dbReference>
<evidence type="ECO:0000313" key="5">
    <source>
        <dbReference type="EMBL" id="KPV46881.1"/>
    </source>
</evidence>
<evidence type="ECO:0000256" key="1">
    <source>
        <dbReference type="ARBA" id="ARBA00023015"/>
    </source>
</evidence>
<dbReference type="InterPro" id="IPR000485">
    <property type="entry name" value="AsnC-type_HTH_dom"/>
</dbReference>
<dbReference type="PROSITE" id="PS50956">
    <property type="entry name" value="HTH_ASNC_2"/>
    <property type="match status" value="1"/>
</dbReference>
<keyword evidence="3" id="KW-0804">Transcription</keyword>
<sequence length="143" mass="16557">MDKKDTKIIEYLKEHGRDKISDISNALQMPRATIFERMERLKKEGFIRKYTVDLDYEKLGYSVLAYILIQYDSKSKTDQRTLCANLAKLDSVISASIITGDWDIIILTAQKTMKDLSTFVLEKLRTMDGVEKSLTIPLFERIL</sequence>
<evidence type="ECO:0000313" key="6">
    <source>
        <dbReference type="Proteomes" id="UP000050515"/>
    </source>
</evidence>
<dbReference type="PANTHER" id="PTHR30154">
    <property type="entry name" value="LEUCINE-RESPONSIVE REGULATORY PROTEIN"/>
    <property type="match status" value="1"/>
</dbReference>
<evidence type="ECO:0000259" key="4">
    <source>
        <dbReference type="PROSITE" id="PS50956"/>
    </source>
</evidence>
<dbReference type="GO" id="GO:0043565">
    <property type="term" value="F:sequence-specific DNA binding"/>
    <property type="evidence" value="ECO:0007669"/>
    <property type="project" value="InterPro"/>
</dbReference>
<comment type="caution">
    <text evidence="5">The sequence shown here is derived from an EMBL/GenBank/DDBJ whole genome shotgun (WGS) entry which is preliminary data.</text>
</comment>
<keyword evidence="1" id="KW-0805">Transcription regulation</keyword>
<dbReference type="SUPFAM" id="SSF46785">
    <property type="entry name" value="Winged helix' DNA-binding domain"/>
    <property type="match status" value="1"/>
</dbReference>
<dbReference type="InterPro" id="IPR036388">
    <property type="entry name" value="WH-like_DNA-bd_sf"/>
</dbReference>
<organism evidence="5 6">
    <name type="scientific">Acidiplasma aeolicum</name>
    <dbReference type="NCBI Taxonomy" id="507754"/>
    <lineage>
        <taxon>Archaea</taxon>
        <taxon>Methanobacteriati</taxon>
        <taxon>Thermoplasmatota</taxon>
        <taxon>Thermoplasmata</taxon>
        <taxon>Thermoplasmatales</taxon>
        <taxon>Ferroplasmaceae</taxon>
        <taxon>Acidiplasma</taxon>
    </lineage>
</organism>
<evidence type="ECO:0000256" key="3">
    <source>
        <dbReference type="ARBA" id="ARBA00023163"/>
    </source>
</evidence>
<dbReference type="InterPro" id="IPR036390">
    <property type="entry name" value="WH_DNA-bd_sf"/>
</dbReference>
<evidence type="ECO:0000256" key="2">
    <source>
        <dbReference type="ARBA" id="ARBA00023125"/>
    </source>
</evidence>
<dbReference type="Gene3D" id="3.30.70.920">
    <property type="match status" value="1"/>
</dbReference>
<dbReference type="PRINTS" id="PR00033">
    <property type="entry name" value="HTHASNC"/>
</dbReference>
<dbReference type="PANTHER" id="PTHR30154:SF34">
    <property type="entry name" value="TRANSCRIPTIONAL REGULATOR AZLB"/>
    <property type="match status" value="1"/>
</dbReference>
<dbReference type="GO" id="GO:0043200">
    <property type="term" value="P:response to amino acid"/>
    <property type="evidence" value="ECO:0007669"/>
    <property type="project" value="TreeGrafter"/>
</dbReference>
<dbReference type="Pfam" id="PF01037">
    <property type="entry name" value="AsnC_trans_reg"/>
    <property type="match status" value="1"/>
</dbReference>
<accession>A0A0P9D2V1</accession>
<name>A0A0P9D2V1_9ARCH</name>
<dbReference type="GO" id="GO:0005829">
    <property type="term" value="C:cytosol"/>
    <property type="evidence" value="ECO:0007669"/>
    <property type="project" value="TreeGrafter"/>
</dbReference>
<reference evidence="5 6" key="1">
    <citation type="submission" date="2015-09" db="EMBL/GenBank/DDBJ databases">
        <title>Draft genome sequence of Acidiplasma aeolicum DSM 18409.</title>
        <authorList>
            <person name="Hemp J."/>
        </authorList>
    </citation>
    <scope>NUCLEOTIDE SEQUENCE [LARGE SCALE GENOMIC DNA]</scope>
    <source>
        <strain evidence="5 6">V</strain>
    </source>
</reference>
<dbReference type="InterPro" id="IPR011008">
    <property type="entry name" value="Dimeric_a/b-barrel"/>
</dbReference>
<proteinExistence type="predicted"/>
<dbReference type="SUPFAM" id="SSF54909">
    <property type="entry name" value="Dimeric alpha+beta barrel"/>
    <property type="match status" value="1"/>
</dbReference>
<protein>
    <submittedName>
        <fullName evidence="5">Transcriptional regulator</fullName>
    </submittedName>
</protein>
<dbReference type="InterPro" id="IPR019887">
    <property type="entry name" value="Tscrpt_reg_AsnC/Lrp_C"/>
</dbReference>
<dbReference type="Proteomes" id="UP000050515">
    <property type="component" value="Unassembled WGS sequence"/>
</dbReference>
<dbReference type="AlphaFoldDB" id="A0A0P9D2V1"/>
<feature type="domain" description="HTH asnC-type" evidence="4">
    <location>
        <begin position="1"/>
        <end position="62"/>
    </location>
</feature>
<dbReference type="EMBL" id="LJCQ01000169">
    <property type="protein sequence ID" value="KPV46881.1"/>
    <property type="molecule type" value="Genomic_DNA"/>
</dbReference>
<dbReference type="InterPro" id="IPR019888">
    <property type="entry name" value="Tscrpt_reg_AsnC-like"/>
</dbReference>
<dbReference type="SMART" id="SM00344">
    <property type="entry name" value="HTH_ASNC"/>
    <property type="match status" value="1"/>
</dbReference>
<dbReference type="Pfam" id="PF13412">
    <property type="entry name" value="HTH_24"/>
    <property type="match status" value="1"/>
</dbReference>
<gene>
    <name evidence="5" type="ORF">SE19_03545</name>
</gene>